<gene>
    <name evidence="2" type="ORF">EZS27_000027</name>
</gene>
<evidence type="ECO:0000256" key="1">
    <source>
        <dbReference type="SAM" id="Phobius"/>
    </source>
</evidence>
<protein>
    <submittedName>
        <fullName evidence="2">Uncharacterized protein</fullName>
    </submittedName>
</protein>
<proteinExistence type="predicted"/>
<keyword evidence="1" id="KW-0472">Membrane</keyword>
<accession>A0A5J4T5B6</accession>
<dbReference type="EMBL" id="SNRY01000001">
    <property type="protein sequence ID" value="KAA6352575.1"/>
    <property type="molecule type" value="Genomic_DNA"/>
</dbReference>
<dbReference type="AlphaFoldDB" id="A0A5J4T5B6"/>
<organism evidence="2">
    <name type="scientific">termite gut metagenome</name>
    <dbReference type="NCBI Taxonomy" id="433724"/>
    <lineage>
        <taxon>unclassified sequences</taxon>
        <taxon>metagenomes</taxon>
        <taxon>organismal metagenomes</taxon>
    </lineage>
</organism>
<evidence type="ECO:0000313" key="2">
    <source>
        <dbReference type="EMBL" id="KAA6352575.1"/>
    </source>
</evidence>
<sequence>MFYENSKGVIICIEKPEYTTPFDSYRVEYYFYLLFLSISEFEGFFLNKFKQALKKLGSYILFLYL</sequence>
<comment type="caution">
    <text evidence="2">The sequence shown here is derived from an EMBL/GenBank/DDBJ whole genome shotgun (WGS) entry which is preliminary data.</text>
</comment>
<feature type="transmembrane region" description="Helical" evidence="1">
    <location>
        <begin position="29"/>
        <end position="46"/>
    </location>
</feature>
<keyword evidence="1" id="KW-1133">Transmembrane helix</keyword>
<name>A0A5J4T5B6_9ZZZZ</name>
<reference evidence="2" key="1">
    <citation type="submission" date="2019-03" db="EMBL/GenBank/DDBJ databases">
        <title>Single cell metagenomics reveals metabolic interactions within the superorganism composed of flagellate Streblomastix strix and complex community of Bacteroidetes bacteria on its surface.</title>
        <authorList>
            <person name="Treitli S.C."/>
            <person name="Kolisko M."/>
            <person name="Husnik F."/>
            <person name="Keeling P."/>
            <person name="Hampl V."/>
        </authorList>
    </citation>
    <scope>NUCLEOTIDE SEQUENCE</scope>
    <source>
        <strain evidence="2">STM</strain>
    </source>
</reference>
<keyword evidence="1" id="KW-0812">Transmembrane</keyword>